<evidence type="ECO:0000256" key="8">
    <source>
        <dbReference type="ARBA" id="ARBA00023157"/>
    </source>
</evidence>
<dbReference type="GO" id="GO:0097084">
    <property type="term" value="P:vascular associated smooth muscle cell development"/>
    <property type="evidence" value="ECO:0007669"/>
    <property type="project" value="Ensembl"/>
</dbReference>
<dbReference type="GO" id="GO:0035809">
    <property type="term" value="P:regulation of urine volume"/>
    <property type="evidence" value="ECO:0007669"/>
    <property type="project" value="Ensembl"/>
</dbReference>
<keyword evidence="3" id="KW-0964">Secreted</keyword>
<dbReference type="GO" id="GO:0007507">
    <property type="term" value="P:heart development"/>
    <property type="evidence" value="ECO:0007669"/>
    <property type="project" value="Ensembl"/>
</dbReference>
<dbReference type="PANTHER" id="PTHR23414:SF3">
    <property type="entry name" value="PRO-ADRENOMEDULLIN"/>
    <property type="match status" value="1"/>
</dbReference>
<dbReference type="PRINTS" id="PR00801">
    <property type="entry name" value="ADRENOMEDULN"/>
</dbReference>
<dbReference type="GO" id="GO:0005615">
    <property type="term" value="C:extracellular space"/>
    <property type="evidence" value="ECO:0007669"/>
    <property type="project" value="Ensembl"/>
</dbReference>
<dbReference type="InterPro" id="IPR051665">
    <property type="entry name" value="Adrenomedullin-reg_peptide"/>
</dbReference>
<dbReference type="GO" id="GO:0001570">
    <property type="term" value="P:vasculogenesis"/>
    <property type="evidence" value="ECO:0007669"/>
    <property type="project" value="Ensembl"/>
</dbReference>
<organism evidence="12 13">
    <name type="scientific">Mus spicilegus</name>
    <name type="common">Mound-building mouse</name>
    <dbReference type="NCBI Taxonomy" id="10103"/>
    <lineage>
        <taxon>Eukaryota</taxon>
        <taxon>Metazoa</taxon>
        <taxon>Chordata</taxon>
        <taxon>Craniata</taxon>
        <taxon>Vertebrata</taxon>
        <taxon>Euteleostomi</taxon>
        <taxon>Mammalia</taxon>
        <taxon>Eutheria</taxon>
        <taxon>Euarchontoglires</taxon>
        <taxon>Glires</taxon>
        <taxon>Rodentia</taxon>
        <taxon>Myomorpha</taxon>
        <taxon>Muroidea</taxon>
        <taxon>Muridae</taxon>
        <taxon>Murinae</taxon>
        <taxon>Mus</taxon>
        <taxon>Mus</taxon>
    </lineage>
</organism>
<dbReference type="GO" id="GO:0045766">
    <property type="term" value="P:positive regulation of angiogenesis"/>
    <property type="evidence" value="ECO:0007669"/>
    <property type="project" value="Ensembl"/>
</dbReference>
<feature type="region of interest" description="Disordered" evidence="11">
    <location>
        <begin position="135"/>
        <end position="154"/>
    </location>
</feature>
<evidence type="ECO:0000313" key="13">
    <source>
        <dbReference type="Proteomes" id="UP000694415"/>
    </source>
</evidence>
<evidence type="ECO:0000256" key="10">
    <source>
        <dbReference type="ARBA" id="ARBA00049577"/>
    </source>
</evidence>
<dbReference type="Ensembl" id="ENSMSIT00000042425.1">
    <property type="protein sequence ID" value="ENSMSIP00000033663.1"/>
    <property type="gene ID" value="ENSMSIG00000028142.1"/>
</dbReference>
<dbReference type="GO" id="GO:0008284">
    <property type="term" value="P:positive regulation of cell population proliferation"/>
    <property type="evidence" value="ECO:0007669"/>
    <property type="project" value="Ensembl"/>
</dbReference>
<keyword evidence="6" id="KW-0732">Signal</keyword>
<dbReference type="Proteomes" id="UP000694415">
    <property type="component" value="Unplaced"/>
</dbReference>
<accession>A0A8C6ICC1</accession>
<keyword evidence="13" id="KW-1185">Reference proteome</keyword>
<evidence type="ECO:0000256" key="2">
    <source>
        <dbReference type="ARBA" id="ARBA00010575"/>
    </source>
</evidence>
<evidence type="ECO:0000256" key="5">
    <source>
        <dbReference type="ARBA" id="ARBA00022702"/>
    </source>
</evidence>
<comment type="function">
    <text evidence="10">ADM function is mediated by the CALCRL-RAMP2 and CALCRL-RAMP3 receptor complexes with ADM showing the highest potency for the CALCRL-RAMP2 complex.</text>
</comment>
<name>A0A8C6ICC1_MUSSI</name>
<dbReference type="GO" id="GO:0010460">
    <property type="term" value="P:positive regulation of heart rate"/>
    <property type="evidence" value="ECO:0007669"/>
    <property type="project" value="Ensembl"/>
</dbReference>
<dbReference type="GO" id="GO:0001843">
    <property type="term" value="P:neural tube closure"/>
    <property type="evidence" value="ECO:0007669"/>
    <property type="project" value="Ensembl"/>
</dbReference>
<keyword evidence="4" id="KW-0165">Cleavage on pair of basic residues</keyword>
<dbReference type="GeneTree" id="ENSGT00940000154380"/>
<dbReference type="AlphaFoldDB" id="A0A8C6ICC1"/>
<dbReference type="GO" id="GO:0008283">
    <property type="term" value="P:cell population proliferation"/>
    <property type="evidence" value="ECO:0007669"/>
    <property type="project" value="Ensembl"/>
</dbReference>
<dbReference type="GO" id="GO:2001214">
    <property type="term" value="P:positive regulation of vasculogenesis"/>
    <property type="evidence" value="ECO:0007669"/>
    <property type="project" value="Ensembl"/>
</dbReference>
<dbReference type="GO" id="GO:0060712">
    <property type="term" value="P:spongiotrophoblast layer development"/>
    <property type="evidence" value="ECO:0007669"/>
    <property type="project" value="Ensembl"/>
</dbReference>
<keyword evidence="7" id="KW-0027">Amidation</keyword>
<protein>
    <recommendedName>
        <fullName evidence="9">Pro-adrenomedullin</fullName>
    </recommendedName>
</protein>
<dbReference type="GO" id="GO:1990410">
    <property type="term" value="P:adrenomedullin receptor signaling pathway"/>
    <property type="evidence" value="ECO:0007669"/>
    <property type="project" value="Ensembl"/>
</dbReference>
<evidence type="ECO:0000256" key="6">
    <source>
        <dbReference type="ARBA" id="ARBA00022729"/>
    </source>
</evidence>
<dbReference type="GO" id="GO:0043116">
    <property type="term" value="P:negative regulation of vascular permeability"/>
    <property type="evidence" value="ECO:0007669"/>
    <property type="project" value="Ensembl"/>
</dbReference>
<sequence>IPGNERKLRDGLEVLQREWSWLGHHLNLGQTHLLVFSRWNKWALSRGKRELQASSSYPTGLADETTVPTQTLDPFLDEQNTTGPLQASNQSEAHIRVKRYRQSMNQGSRSNGCRFGTCTFQKLAHQIYQLTDKDKDGMAPRNKISPQGYGRRRRRSLLEVLRSRTVESSQEQTHTAPGPWAHVSRLFRI</sequence>
<evidence type="ECO:0000256" key="1">
    <source>
        <dbReference type="ARBA" id="ARBA00004613"/>
    </source>
</evidence>
<evidence type="ECO:0000256" key="4">
    <source>
        <dbReference type="ARBA" id="ARBA00022685"/>
    </source>
</evidence>
<dbReference type="GO" id="GO:0005179">
    <property type="term" value="F:hormone activity"/>
    <property type="evidence" value="ECO:0007669"/>
    <property type="project" value="UniProtKB-KW"/>
</dbReference>
<evidence type="ECO:0000256" key="3">
    <source>
        <dbReference type="ARBA" id="ARBA00022525"/>
    </source>
</evidence>
<dbReference type="InterPro" id="IPR001710">
    <property type="entry name" value="Pro-ADM"/>
</dbReference>
<comment type="subcellular location">
    <subcellularLocation>
        <location evidence="1">Secreted</location>
    </subcellularLocation>
</comment>
<dbReference type="Pfam" id="PF00214">
    <property type="entry name" value="Calc_CGRP_IAPP"/>
    <property type="match status" value="1"/>
</dbReference>
<keyword evidence="8" id="KW-1015">Disulfide bond</keyword>
<reference evidence="12" key="1">
    <citation type="submission" date="2025-08" db="UniProtKB">
        <authorList>
            <consortium name="Ensembl"/>
        </authorList>
    </citation>
    <scope>IDENTIFICATION</scope>
</reference>
<keyword evidence="5" id="KW-0372">Hormone</keyword>
<dbReference type="InterPro" id="IPR021116">
    <property type="entry name" value="Calcitonin/adrenomedullin"/>
</dbReference>
<dbReference type="GO" id="GO:0003073">
    <property type="term" value="P:regulation of systemic arterial blood pressure"/>
    <property type="evidence" value="ECO:0007669"/>
    <property type="project" value="Ensembl"/>
</dbReference>
<evidence type="ECO:0000313" key="12">
    <source>
        <dbReference type="Ensembl" id="ENSMSIP00000033663.1"/>
    </source>
</evidence>
<dbReference type="GO" id="GO:0045906">
    <property type="term" value="P:negative regulation of vasoconstriction"/>
    <property type="evidence" value="ECO:0007669"/>
    <property type="project" value="Ensembl"/>
</dbReference>
<evidence type="ECO:0000256" key="7">
    <source>
        <dbReference type="ARBA" id="ARBA00022815"/>
    </source>
</evidence>
<dbReference type="GO" id="GO:0002031">
    <property type="term" value="P:G protein-coupled receptor internalization"/>
    <property type="evidence" value="ECO:0007669"/>
    <property type="project" value="Ensembl"/>
</dbReference>
<dbReference type="GO" id="GO:0048589">
    <property type="term" value="P:developmental growth"/>
    <property type="evidence" value="ECO:0007669"/>
    <property type="project" value="Ensembl"/>
</dbReference>
<dbReference type="GO" id="GO:0007189">
    <property type="term" value="P:adenylate cyclase-activating G protein-coupled receptor signaling pathway"/>
    <property type="evidence" value="ECO:0007669"/>
    <property type="project" value="Ensembl"/>
</dbReference>
<comment type="similarity">
    <text evidence="2">Belongs to the adrenomedullin family.</text>
</comment>
<dbReference type="GO" id="GO:0031700">
    <property type="term" value="F:adrenomedullin receptor binding"/>
    <property type="evidence" value="ECO:0007669"/>
    <property type="project" value="Ensembl"/>
</dbReference>
<evidence type="ECO:0000256" key="9">
    <source>
        <dbReference type="ARBA" id="ARBA00023472"/>
    </source>
</evidence>
<evidence type="ECO:0000256" key="11">
    <source>
        <dbReference type="SAM" id="MobiDB-lite"/>
    </source>
</evidence>
<dbReference type="GO" id="GO:0005737">
    <property type="term" value="C:cytoplasm"/>
    <property type="evidence" value="ECO:0007669"/>
    <property type="project" value="Ensembl"/>
</dbReference>
<proteinExistence type="inferred from homology"/>
<dbReference type="PANTHER" id="PTHR23414">
    <property type="entry name" value="ADRENOMEDULLIN, ADM"/>
    <property type="match status" value="1"/>
</dbReference>
<reference evidence="12" key="2">
    <citation type="submission" date="2025-09" db="UniProtKB">
        <authorList>
            <consortium name="Ensembl"/>
        </authorList>
    </citation>
    <scope>IDENTIFICATION</scope>
</reference>
<dbReference type="GO" id="GO:0060670">
    <property type="term" value="P:branching involved in labyrinthine layer morphogenesis"/>
    <property type="evidence" value="ECO:0007669"/>
    <property type="project" value="Ensembl"/>
</dbReference>